<dbReference type="EMBL" id="ASPP01008252">
    <property type="protein sequence ID" value="ETO25839.1"/>
    <property type="molecule type" value="Genomic_DNA"/>
</dbReference>
<dbReference type="Proteomes" id="UP000023152">
    <property type="component" value="Unassembled WGS sequence"/>
</dbReference>
<feature type="region of interest" description="Disordered" evidence="1">
    <location>
        <begin position="565"/>
        <end position="589"/>
    </location>
</feature>
<keyword evidence="3" id="KW-1185">Reference proteome</keyword>
<feature type="region of interest" description="Disordered" evidence="1">
    <location>
        <begin position="483"/>
        <end position="502"/>
    </location>
</feature>
<dbReference type="AlphaFoldDB" id="X6NJC5"/>
<proteinExistence type="predicted"/>
<evidence type="ECO:0000313" key="2">
    <source>
        <dbReference type="EMBL" id="ETO25839.1"/>
    </source>
</evidence>
<organism evidence="2 3">
    <name type="scientific">Reticulomyxa filosa</name>
    <dbReference type="NCBI Taxonomy" id="46433"/>
    <lineage>
        <taxon>Eukaryota</taxon>
        <taxon>Sar</taxon>
        <taxon>Rhizaria</taxon>
        <taxon>Retaria</taxon>
        <taxon>Foraminifera</taxon>
        <taxon>Monothalamids</taxon>
        <taxon>Reticulomyxidae</taxon>
        <taxon>Reticulomyxa</taxon>
    </lineage>
</organism>
<evidence type="ECO:0000313" key="3">
    <source>
        <dbReference type="Proteomes" id="UP000023152"/>
    </source>
</evidence>
<sequence>MNKAKIKESEKKLESMEKTVKSYMEWSSEAFSTLLSNEWKRDVSWLDRDTTFHGIRRIPFSRIAFAVSKDNYCLFSTHFDPPEHYQWASQAEYLNEFQRRDLTNIKTWIHHGWFIIKKKKGGGGMEYHWKLVKKVAFVFRDTFQCGKFVHSGMAIGDIHHVYSLSQSQNEDLIEYDDSRGIIEGFAGLVLLSDDIYTPSLDAPEYQEFLTNPNKAPDVTSPITLPMPPSSSTSGLPKCTTPQSKSIEPGLLITNTEDLHDHNVPRPVSLHALYDHEVHANNKGPTPSRAFTSHKLSHLQIRLPLTSDHNNQSNPIHTPLSPEFNFKTHPSHLLENLPHNAGHTFVHSTLTQSRSLPSSELFLANPNARLSFPEQSNKFHVNHPFLANAPVDSLVVLNKEKRNKLTSYIYYLYSSLSLSSFFFFYPFVYVHKEPNSKFEEEQGMTGTQEEQKFRSMEGDNSHLRGRHSMSGQYSCMDLSSTITSSQKRESQVQQNNRRIKSTSQIVVGRSPLLQKNYQESLQHVHSVHPQSPPLLQTGSALARSNTWGGFEANAPTNAHWNLQLPSPFPHQPNQTNPTTPFFPHPTWTTK</sequence>
<accession>X6NJC5</accession>
<reference evidence="2 3" key="1">
    <citation type="journal article" date="2013" name="Curr. Biol.">
        <title>The Genome of the Foraminiferan Reticulomyxa filosa.</title>
        <authorList>
            <person name="Glockner G."/>
            <person name="Hulsmann N."/>
            <person name="Schleicher M."/>
            <person name="Noegel A.A."/>
            <person name="Eichinger L."/>
            <person name="Gallinger C."/>
            <person name="Pawlowski J."/>
            <person name="Sierra R."/>
            <person name="Euteneuer U."/>
            <person name="Pillet L."/>
            <person name="Moustafa A."/>
            <person name="Platzer M."/>
            <person name="Groth M."/>
            <person name="Szafranski K."/>
            <person name="Schliwa M."/>
        </authorList>
    </citation>
    <scope>NUCLEOTIDE SEQUENCE [LARGE SCALE GENOMIC DNA]</scope>
</reference>
<name>X6NJC5_RETFI</name>
<gene>
    <name evidence="2" type="ORF">RFI_11298</name>
</gene>
<evidence type="ECO:0000256" key="1">
    <source>
        <dbReference type="SAM" id="MobiDB-lite"/>
    </source>
</evidence>
<feature type="region of interest" description="Disordered" evidence="1">
    <location>
        <begin position="437"/>
        <end position="468"/>
    </location>
</feature>
<protein>
    <submittedName>
        <fullName evidence="2">Uncharacterized protein</fullName>
    </submittedName>
</protein>
<feature type="compositionally biased region" description="Low complexity" evidence="1">
    <location>
        <begin position="570"/>
        <end position="589"/>
    </location>
</feature>
<feature type="compositionally biased region" description="Basic and acidic residues" evidence="1">
    <location>
        <begin position="448"/>
        <end position="461"/>
    </location>
</feature>
<comment type="caution">
    <text evidence="2">The sequence shown here is derived from an EMBL/GenBank/DDBJ whole genome shotgun (WGS) entry which is preliminary data.</text>
</comment>